<evidence type="ECO:0000313" key="1">
    <source>
        <dbReference type="EMBL" id="CAB4712643.1"/>
    </source>
</evidence>
<name>A0A6J6QSQ3_9ZZZZ</name>
<proteinExistence type="predicted"/>
<gene>
    <name evidence="1" type="ORF">UFOPK2593_01252</name>
</gene>
<sequence>MGSAAKGLALPSDLIALGEVGLAGEVRKVNGIQQRLNEAARLGFTRAIVPDLKGELKIPGMEILEVTRLTTALERVRLT</sequence>
<protein>
    <submittedName>
        <fullName evidence="1">Unannotated protein</fullName>
    </submittedName>
</protein>
<dbReference type="SUPFAM" id="SSF54211">
    <property type="entry name" value="Ribosomal protein S5 domain 2-like"/>
    <property type="match status" value="1"/>
</dbReference>
<dbReference type="InterPro" id="IPR020568">
    <property type="entry name" value="Ribosomal_Su5_D2-typ_SF"/>
</dbReference>
<dbReference type="EMBL" id="CAEZXW010000101">
    <property type="protein sequence ID" value="CAB4712643.1"/>
    <property type="molecule type" value="Genomic_DNA"/>
</dbReference>
<organism evidence="1">
    <name type="scientific">freshwater metagenome</name>
    <dbReference type="NCBI Taxonomy" id="449393"/>
    <lineage>
        <taxon>unclassified sequences</taxon>
        <taxon>metagenomes</taxon>
        <taxon>ecological metagenomes</taxon>
    </lineage>
</organism>
<dbReference type="InterPro" id="IPR014721">
    <property type="entry name" value="Ribsml_uS5_D2-typ_fold_subgr"/>
</dbReference>
<accession>A0A6J6QSQ3</accession>
<reference evidence="1" key="1">
    <citation type="submission" date="2020-05" db="EMBL/GenBank/DDBJ databases">
        <authorList>
            <person name="Chiriac C."/>
            <person name="Salcher M."/>
            <person name="Ghai R."/>
            <person name="Kavagutti S V."/>
        </authorList>
    </citation>
    <scope>NUCLEOTIDE SEQUENCE</scope>
</reference>
<dbReference type="AlphaFoldDB" id="A0A6J6QSQ3"/>
<dbReference type="Gene3D" id="3.30.230.10">
    <property type="match status" value="1"/>
</dbReference>